<dbReference type="InterPro" id="IPR013750">
    <property type="entry name" value="GHMP_kinase_C_dom"/>
</dbReference>
<keyword evidence="8 10" id="KW-0414">Isoprene biosynthesis</keyword>
<dbReference type="InterPro" id="IPR020568">
    <property type="entry name" value="Ribosomal_Su5_D2-typ_SF"/>
</dbReference>
<evidence type="ECO:0000313" key="14">
    <source>
        <dbReference type="Proteomes" id="UP000317214"/>
    </source>
</evidence>
<gene>
    <name evidence="10" type="primary">ispE</name>
    <name evidence="13" type="ORF">D5366_07635</name>
</gene>
<feature type="binding site" evidence="10">
    <location>
        <begin position="101"/>
        <end position="111"/>
    </location>
    <ligand>
        <name>ATP</name>
        <dbReference type="ChEBI" id="CHEBI:30616"/>
    </ligand>
</feature>
<accession>A0A4Y6V597</accession>
<dbReference type="Pfam" id="PF08544">
    <property type="entry name" value="GHMP_kinases_C"/>
    <property type="match status" value="1"/>
</dbReference>
<keyword evidence="4 10" id="KW-0808">Transferase</keyword>
<dbReference type="Proteomes" id="UP000317214">
    <property type="component" value="Chromosome"/>
</dbReference>
<organism evidence="13 14">
    <name type="scientific">Neokomagataea tanensis</name>
    <dbReference type="NCBI Taxonomy" id="661191"/>
    <lineage>
        <taxon>Bacteria</taxon>
        <taxon>Pseudomonadati</taxon>
        <taxon>Pseudomonadota</taxon>
        <taxon>Alphaproteobacteria</taxon>
        <taxon>Acetobacterales</taxon>
        <taxon>Acetobacteraceae</taxon>
        <taxon>Neokomagataea</taxon>
    </lineage>
</organism>
<dbReference type="SUPFAM" id="SSF55060">
    <property type="entry name" value="GHMP Kinase, C-terminal domain"/>
    <property type="match status" value="1"/>
</dbReference>
<dbReference type="PANTHER" id="PTHR43527">
    <property type="entry name" value="4-DIPHOSPHOCYTIDYL-2-C-METHYL-D-ERYTHRITOL KINASE, CHLOROPLASTIC"/>
    <property type="match status" value="1"/>
</dbReference>
<evidence type="ECO:0000313" key="13">
    <source>
        <dbReference type="EMBL" id="QDH25103.1"/>
    </source>
</evidence>
<reference evidence="13 14" key="1">
    <citation type="submission" date="2018-09" db="EMBL/GenBank/DDBJ databases">
        <title>The complete genome sequence of Neokomagataea tanensis NBRC 106556(T).</title>
        <authorList>
            <person name="Chua K.-O."/>
            <person name="See-Too W.-S."/>
            <person name="Hong K.-W."/>
            <person name="Yin W.-F."/>
            <person name="Chan K.-G."/>
        </authorList>
    </citation>
    <scope>NUCLEOTIDE SEQUENCE [LARGE SCALE GENOMIC DNA]</scope>
    <source>
        <strain evidence="14">AH13 \ NBRC 106556</strain>
    </source>
</reference>
<dbReference type="Pfam" id="PF00288">
    <property type="entry name" value="GHMP_kinases_N"/>
    <property type="match status" value="1"/>
</dbReference>
<feature type="active site" evidence="10">
    <location>
        <position position="141"/>
    </location>
</feature>
<evidence type="ECO:0000256" key="10">
    <source>
        <dbReference type="HAMAP-Rule" id="MF_00061"/>
    </source>
</evidence>
<evidence type="ECO:0000256" key="6">
    <source>
        <dbReference type="ARBA" id="ARBA00022777"/>
    </source>
</evidence>
<evidence type="ECO:0000256" key="1">
    <source>
        <dbReference type="ARBA" id="ARBA00009684"/>
    </source>
</evidence>
<evidence type="ECO:0000256" key="2">
    <source>
        <dbReference type="ARBA" id="ARBA00012052"/>
    </source>
</evidence>
<proteinExistence type="inferred from homology"/>
<sequence length="295" mass="31283">MTSPLTLHDTAHAKINLFLHVTGRRPDGYHLLDSLAVFTEVGDRLTAELRTDGNCTLSIHGPFGTGLSSTDDNLILKAAQLLKIHAKSSFGAHITLEKNLPVASGIGGGSADAAATLRLLSTLWNIPKDLLKDIAPKLGADVPVCLAQRATRMQGIGEVLKAVPAMPAGGIMLVNPGVAVSTPDIFRRFSANGGPKSRTEPNLPCHWDGMEHLVSVLDKTTNDLQPPATGLAPIINDTLQAISFSTDCLLSRMSGSGATCFGLFPTARSAQLAAQELQKQYNWWVWGGAFASAEK</sequence>
<dbReference type="EMBL" id="CP032485">
    <property type="protein sequence ID" value="QDH25103.1"/>
    <property type="molecule type" value="Genomic_DNA"/>
</dbReference>
<keyword evidence="7 10" id="KW-0067">ATP-binding</keyword>
<dbReference type="AlphaFoldDB" id="A0A4Y6V597"/>
<feature type="domain" description="GHMP kinase N-terminal" evidence="11">
    <location>
        <begin position="73"/>
        <end position="146"/>
    </location>
</feature>
<keyword evidence="5 10" id="KW-0547">Nucleotide-binding</keyword>
<dbReference type="InterPro" id="IPR006204">
    <property type="entry name" value="GHMP_kinase_N_dom"/>
</dbReference>
<evidence type="ECO:0000256" key="3">
    <source>
        <dbReference type="ARBA" id="ARBA00017473"/>
    </source>
</evidence>
<dbReference type="UniPathway" id="UPA00056">
    <property type="reaction ID" value="UER00094"/>
</dbReference>
<dbReference type="Gene3D" id="3.30.230.10">
    <property type="match status" value="1"/>
</dbReference>
<dbReference type="EC" id="2.7.1.148" evidence="2 10"/>
<dbReference type="SUPFAM" id="SSF54211">
    <property type="entry name" value="Ribosomal protein S5 domain 2-like"/>
    <property type="match status" value="1"/>
</dbReference>
<comment type="function">
    <text evidence="10">Catalyzes the phosphorylation of the position 2 hydroxy group of 4-diphosphocytidyl-2C-methyl-D-erythritol.</text>
</comment>
<evidence type="ECO:0000256" key="9">
    <source>
        <dbReference type="ARBA" id="ARBA00032554"/>
    </source>
</evidence>
<evidence type="ECO:0000256" key="8">
    <source>
        <dbReference type="ARBA" id="ARBA00023229"/>
    </source>
</evidence>
<evidence type="ECO:0000256" key="5">
    <source>
        <dbReference type="ARBA" id="ARBA00022741"/>
    </source>
</evidence>
<dbReference type="HAMAP" id="MF_00061">
    <property type="entry name" value="IspE"/>
    <property type="match status" value="1"/>
</dbReference>
<dbReference type="NCBIfam" id="TIGR00154">
    <property type="entry name" value="ispE"/>
    <property type="match status" value="1"/>
</dbReference>
<protein>
    <recommendedName>
        <fullName evidence="3 10">4-diphosphocytidyl-2-C-methyl-D-erythritol kinase</fullName>
        <shortName evidence="10">CMK</shortName>
        <ecNumber evidence="2 10">2.7.1.148</ecNumber>
    </recommendedName>
    <alternativeName>
        <fullName evidence="9 10">4-(cytidine-5'-diphospho)-2-C-methyl-D-erythritol kinase</fullName>
    </alternativeName>
</protein>
<comment type="similarity">
    <text evidence="1 10">Belongs to the GHMP kinase family. IspE subfamily.</text>
</comment>
<dbReference type="InterPro" id="IPR014721">
    <property type="entry name" value="Ribsml_uS5_D2-typ_fold_subgr"/>
</dbReference>
<evidence type="ECO:0000256" key="4">
    <source>
        <dbReference type="ARBA" id="ARBA00022679"/>
    </source>
</evidence>
<dbReference type="Gene3D" id="3.30.70.890">
    <property type="entry name" value="GHMP kinase, C-terminal domain"/>
    <property type="match status" value="1"/>
</dbReference>
<dbReference type="OrthoDB" id="9809438at2"/>
<dbReference type="InterPro" id="IPR036554">
    <property type="entry name" value="GHMP_kinase_C_sf"/>
</dbReference>
<keyword evidence="14" id="KW-1185">Reference proteome</keyword>
<feature type="active site" evidence="10">
    <location>
        <position position="14"/>
    </location>
</feature>
<dbReference type="PIRSF" id="PIRSF010376">
    <property type="entry name" value="IspE"/>
    <property type="match status" value="1"/>
</dbReference>
<feature type="domain" description="GHMP kinase C-terminal" evidence="12">
    <location>
        <begin position="222"/>
        <end position="281"/>
    </location>
</feature>
<name>A0A4Y6V597_9PROT</name>
<comment type="catalytic activity">
    <reaction evidence="10">
        <text>4-CDP-2-C-methyl-D-erythritol + ATP = 4-CDP-2-C-methyl-D-erythritol 2-phosphate + ADP + H(+)</text>
        <dbReference type="Rhea" id="RHEA:18437"/>
        <dbReference type="ChEBI" id="CHEBI:15378"/>
        <dbReference type="ChEBI" id="CHEBI:30616"/>
        <dbReference type="ChEBI" id="CHEBI:57823"/>
        <dbReference type="ChEBI" id="CHEBI:57919"/>
        <dbReference type="ChEBI" id="CHEBI:456216"/>
        <dbReference type="EC" id="2.7.1.148"/>
    </reaction>
</comment>
<dbReference type="RefSeq" id="WP_141492957.1">
    <property type="nucleotide sequence ID" value="NZ_CP032485.1"/>
</dbReference>
<comment type="pathway">
    <text evidence="10">Isoprenoid biosynthesis; isopentenyl diphosphate biosynthesis via DXP pathway; isopentenyl diphosphate from 1-deoxy-D-xylulose 5-phosphate: step 3/6.</text>
</comment>
<dbReference type="PANTHER" id="PTHR43527:SF2">
    <property type="entry name" value="4-DIPHOSPHOCYTIDYL-2-C-METHYL-D-ERYTHRITOL KINASE, CHLOROPLASTIC"/>
    <property type="match status" value="1"/>
</dbReference>
<dbReference type="KEGG" id="ntn:D5366_07635"/>
<dbReference type="GO" id="GO:0019288">
    <property type="term" value="P:isopentenyl diphosphate biosynthetic process, methylerythritol 4-phosphate pathway"/>
    <property type="evidence" value="ECO:0007669"/>
    <property type="project" value="UniProtKB-UniRule"/>
</dbReference>
<keyword evidence="6 10" id="KW-0418">Kinase</keyword>
<evidence type="ECO:0000256" key="7">
    <source>
        <dbReference type="ARBA" id="ARBA00022840"/>
    </source>
</evidence>
<evidence type="ECO:0000259" key="11">
    <source>
        <dbReference type="Pfam" id="PF00288"/>
    </source>
</evidence>
<dbReference type="GO" id="GO:0005524">
    <property type="term" value="F:ATP binding"/>
    <property type="evidence" value="ECO:0007669"/>
    <property type="project" value="UniProtKB-UniRule"/>
</dbReference>
<dbReference type="GO" id="GO:0016114">
    <property type="term" value="P:terpenoid biosynthetic process"/>
    <property type="evidence" value="ECO:0007669"/>
    <property type="project" value="UniProtKB-UniRule"/>
</dbReference>
<dbReference type="InterPro" id="IPR004424">
    <property type="entry name" value="IspE"/>
</dbReference>
<dbReference type="GO" id="GO:0050515">
    <property type="term" value="F:4-(cytidine 5'-diphospho)-2-C-methyl-D-erythritol kinase activity"/>
    <property type="evidence" value="ECO:0007669"/>
    <property type="project" value="UniProtKB-UniRule"/>
</dbReference>
<evidence type="ECO:0000259" key="12">
    <source>
        <dbReference type="Pfam" id="PF08544"/>
    </source>
</evidence>
<dbReference type="NCBIfam" id="NF011202">
    <property type="entry name" value="PRK14608.1"/>
    <property type="match status" value="1"/>
</dbReference>